<name>A0A975WA31_9RHOB</name>
<keyword evidence="4" id="KW-0966">Cell projection</keyword>
<dbReference type="Proteomes" id="UP000182932">
    <property type="component" value="Unassembled WGS sequence"/>
</dbReference>
<feature type="transmembrane region" description="Helical" evidence="3">
    <location>
        <begin position="38"/>
        <end position="67"/>
    </location>
</feature>
<dbReference type="GeneID" id="80818376"/>
<dbReference type="InterPro" id="IPR006135">
    <property type="entry name" value="T3SS_substrate_exporter"/>
</dbReference>
<feature type="transmembrane region" description="Helical" evidence="3">
    <location>
        <begin position="145"/>
        <end position="166"/>
    </location>
</feature>
<dbReference type="GO" id="GO:0005886">
    <property type="term" value="C:plasma membrane"/>
    <property type="evidence" value="ECO:0007669"/>
    <property type="project" value="TreeGrafter"/>
</dbReference>
<dbReference type="SUPFAM" id="SSF160544">
    <property type="entry name" value="EscU C-terminal domain-like"/>
    <property type="match status" value="1"/>
</dbReference>
<dbReference type="EMBL" id="FNYY01000006">
    <property type="protein sequence ID" value="SEJ47851.1"/>
    <property type="molecule type" value="Genomic_DNA"/>
</dbReference>
<feature type="compositionally biased region" description="Basic and acidic residues" evidence="2">
    <location>
        <begin position="7"/>
        <end position="24"/>
    </location>
</feature>
<comment type="caution">
    <text evidence="4">The sequence shown here is derived from an EMBL/GenBank/DDBJ whole genome shotgun (WGS) entry which is preliminary data.</text>
</comment>
<dbReference type="AlphaFoldDB" id="A0A975WA31"/>
<evidence type="ECO:0000256" key="3">
    <source>
        <dbReference type="SAM" id="Phobius"/>
    </source>
</evidence>
<dbReference type="PANTHER" id="PTHR30531">
    <property type="entry name" value="FLAGELLAR BIOSYNTHETIC PROTEIN FLHB"/>
    <property type="match status" value="1"/>
</dbReference>
<keyword evidence="3" id="KW-0472">Membrane</keyword>
<comment type="similarity">
    <text evidence="1">Belongs to the type III secretion exporter family.</text>
</comment>
<feature type="region of interest" description="Disordered" evidence="2">
    <location>
        <begin position="1"/>
        <end position="24"/>
    </location>
</feature>
<sequence length="361" mass="39325">MSSETETADKPHDPTPKKLDDARKKGELVKSSEVNTAAMYFGFLIAASVFGAASLTALGHAMAPLLARPQGLAPGVFAGEGTRFAGKLIGAVALAIVPWVAVPFLTVLTAIIAQRSLVFAGKKLEFKASRISPLRNFKNKYGWNALFEFFKSAVKLVIYAAILTGFLRNKSDLIIGAMQMNAVRAILLWLELAAQLLAIVLAIAVAMAVIDYLWQYRSHMAKNRMSDKEIKDEVKDAEGDPHLKSARRSKAQEIAFNQMLKQVPEADVVIVNPSHYAVALKWARTAGGAPVCVAKGVDEIALRIKEIAYEEGVAVYSDPPTARALFAHVRLDAQILPEHYAAVAVAIRYADALSRKARSWR</sequence>
<keyword evidence="4" id="KW-0282">Flagellum</keyword>
<dbReference type="PANTHER" id="PTHR30531:SF12">
    <property type="entry name" value="FLAGELLAR BIOSYNTHETIC PROTEIN FLHB"/>
    <property type="match status" value="1"/>
</dbReference>
<evidence type="ECO:0000313" key="5">
    <source>
        <dbReference type="Proteomes" id="UP000182932"/>
    </source>
</evidence>
<keyword evidence="5" id="KW-1185">Reference proteome</keyword>
<dbReference type="InterPro" id="IPR029025">
    <property type="entry name" value="T3SS_substrate_exporter_C"/>
</dbReference>
<dbReference type="Gene3D" id="3.40.1690.10">
    <property type="entry name" value="secretion proteins EscU"/>
    <property type="match status" value="1"/>
</dbReference>
<keyword evidence="3" id="KW-0812">Transmembrane</keyword>
<evidence type="ECO:0000313" key="4">
    <source>
        <dbReference type="EMBL" id="SEJ47851.1"/>
    </source>
</evidence>
<feature type="transmembrane region" description="Helical" evidence="3">
    <location>
        <begin position="196"/>
        <end position="214"/>
    </location>
</feature>
<dbReference type="RefSeq" id="WP_074836530.1">
    <property type="nucleotide sequence ID" value="NZ_CBDCHJ010000005.1"/>
</dbReference>
<evidence type="ECO:0000256" key="1">
    <source>
        <dbReference type="ARBA" id="ARBA00010690"/>
    </source>
</evidence>
<organism evidence="4 5">
    <name type="scientific">Marinovum algicola</name>
    <dbReference type="NCBI Taxonomy" id="42444"/>
    <lineage>
        <taxon>Bacteria</taxon>
        <taxon>Pseudomonadati</taxon>
        <taxon>Pseudomonadota</taxon>
        <taxon>Alphaproteobacteria</taxon>
        <taxon>Rhodobacterales</taxon>
        <taxon>Roseobacteraceae</taxon>
        <taxon>Marinovum</taxon>
    </lineage>
</organism>
<evidence type="ECO:0000256" key="2">
    <source>
        <dbReference type="SAM" id="MobiDB-lite"/>
    </source>
</evidence>
<reference evidence="4 5" key="1">
    <citation type="submission" date="2016-10" db="EMBL/GenBank/DDBJ databases">
        <authorList>
            <person name="Varghese N."/>
            <person name="Submissions S."/>
        </authorList>
    </citation>
    <scope>NUCLEOTIDE SEQUENCE [LARGE SCALE GENOMIC DNA]</scope>
    <source>
        <strain evidence="4 5">FF3</strain>
    </source>
</reference>
<keyword evidence="4" id="KW-0969">Cilium</keyword>
<gene>
    <name evidence="4" type="ORF">SAMN04487940_106119</name>
</gene>
<accession>A0A975WA31</accession>
<dbReference type="GO" id="GO:0009306">
    <property type="term" value="P:protein secretion"/>
    <property type="evidence" value="ECO:0007669"/>
    <property type="project" value="InterPro"/>
</dbReference>
<protein>
    <submittedName>
        <fullName evidence="4">Flagellar biosynthetic protein FlhB</fullName>
    </submittedName>
</protein>
<keyword evidence="3" id="KW-1133">Transmembrane helix</keyword>
<feature type="transmembrane region" description="Helical" evidence="3">
    <location>
        <begin position="88"/>
        <end position="113"/>
    </location>
</feature>
<dbReference type="Gene3D" id="6.10.250.2080">
    <property type="match status" value="1"/>
</dbReference>
<dbReference type="Pfam" id="PF01312">
    <property type="entry name" value="Bac_export_2"/>
    <property type="match status" value="1"/>
</dbReference>
<proteinExistence type="inferred from homology"/>
<dbReference type="PRINTS" id="PR00950">
    <property type="entry name" value="TYPE3IMSPROT"/>
</dbReference>